<dbReference type="InterPro" id="IPR037171">
    <property type="entry name" value="NagB/RpiA_transferase-like"/>
</dbReference>
<dbReference type="GO" id="GO:0005524">
    <property type="term" value="F:ATP binding"/>
    <property type="evidence" value="ECO:0007669"/>
    <property type="project" value="UniProtKB-KW"/>
</dbReference>
<evidence type="ECO:0000256" key="6">
    <source>
        <dbReference type="PIRSR" id="PIRSR006806-1"/>
    </source>
</evidence>
<keyword evidence="7" id="KW-0460">Magnesium</keyword>
<evidence type="ECO:0000256" key="3">
    <source>
        <dbReference type="ARBA" id="ARBA00022840"/>
    </source>
</evidence>
<organism evidence="8 9">
    <name type="scientific">Symbiodinium pilosum</name>
    <name type="common">Dinoflagellate</name>
    <dbReference type="NCBI Taxonomy" id="2952"/>
    <lineage>
        <taxon>Eukaryota</taxon>
        <taxon>Sar</taxon>
        <taxon>Alveolata</taxon>
        <taxon>Dinophyceae</taxon>
        <taxon>Suessiales</taxon>
        <taxon>Symbiodiniaceae</taxon>
        <taxon>Symbiodinium</taxon>
    </lineage>
</organism>
<feature type="binding site" evidence="6">
    <location>
        <begin position="14"/>
        <end position="18"/>
    </location>
    <ligand>
        <name>ATP</name>
        <dbReference type="ChEBI" id="CHEBI:30616"/>
    </ligand>
</feature>
<keyword evidence="3 6" id="KW-0067">ATP-binding</keyword>
<dbReference type="EC" id="6.3.3.2" evidence="5 7"/>
<reference evidence="8" key="1">
    <citation type="submission" date="2021-02" db="EMBL/GenBank/DDBJ databases">
        <authorList>
            <person name="Dougan E. K."/>
            <person name="Rhodes N."/>
            <person name="Thang M."/>
            <person name="Chan C."/>
        </authorList>
    </citation>
    <scope>NUCLEOTIDE SEQUENCE</scope>
</reference>
<comment type="caution">
    <text evidence="8">The sequence shown here is derived from an EMBL/GenBank/DDBJ whole genome shotgun (WGS) entry which is preliminary data.</text>
</comment>
<evidence type="ECO:0000256" key="1">
    <source>
        <dbReference type="ARBA" id="ARBA00010638"/>
    </source>
</evidence>
<feature type="binding site" evidence="6">
    <location>
        <position position="66"/>
    </location>
    <ligand>
        <name>substrate</name>
    </ligand>
</feature>
<evidence type="ECO:0000313" key="9">
    <source>
        <dbReference type="Proteomes" id="UP000649617"/>
    </source>
</evidence>
<dbReference type="PANTHER" id="PTHR23407">
    <property type="entry name" value="ATPASE INHIBITOR/5-FORMYLTETRAHYDROFOLATE CYCLO-LIGASE"/>
    <property type="match status" value="1"/>
</dbReference>
<accession>A0A812XJH3</accession>
<dbReference type="SUPFAM" id="SSF100950">
    <property type="entry name" value="NagB/RpiA/CoA transferase-like"/>
    <property type="match status" value="1"/>
</dbReference>
<evidence type="ECO:0000256" key="2">
    <source>
        <dbReference type="ARBA" id="ARBA00022741"/>
    </source>
</evidence>
<evidence type="ECO:0000256" key="7">
    <source>
        <dbReference type="RuleBase" id="RU361279"/>
    </source>
</evidence>
<keyword evidence="2 6" id="KW-0547">Nucleotide-binding</keyword>
<dbReference type="PIRSF" id="PIRSF006806">
    <property type="entry name" value="FTHF_cligase"/>
    <property type="match status" value="1"/>
</dbReference>
<dbReference type="NCBIfam" id="TIGR02727">
    <property type="entry name" value="MTHFS_bact"/>
    <property type="match status" value="1"/>
</dbReference>
<gene>
    <name evidence="8" type="ORF">SPIL2461_LOCUS21180</name>
</gene>
<dbReference type="GO" id="GO:0005739">
    <property type="term" value="C:mitochondrion"/>
    <property type="evidence" value="ECO:0007669"/>
    <property type="project" value="TreeGrafter"/>
</dbReference>
<keyword evidence="7" id="KW-0479">Metal-binding</keyword>
<comment type="similarity">
    <text evidence="1 7">Belongs to the 5-formyltetrahydrofolate cyclo-ligase family.</text>
</comment>
<keyword evidence="9" id="KW-1185">Reference proteome</keyword>
<evidence type="ECO:0000256" key="4">
    <source>
        <dbReference type="ARBA" id="ARBA00036539"/>
    </source>
</evidence>
<dbReference type="Proteomes" id="UP000649617">
    <property type="component" value="Unassembled WGS sequence"/>
</dbReference>
<dbReference type="InterPro" id="IPR002698">
    <property type="entry name" value="FTHF_cligase"/>
</dbReference>
<dbReference type="InterPro" id="IPR024185">
    <property type="entry name" value="FTHF_cligase-like_sf"/>
</dbReference>
<name>A0A812XJH3_SYMPI</name>
<evidence type="ECO:0000256" key="5">
    <source>
        <dbReference type="ARBA" id="ARBA00038966"/>
    </source>
</evidence>
<feature type="binding site" evidence="6">
    <location>
        <begin position="146"/>
        <end position="154"/>
    </location>
    <ligand>
        <name>ATP</name>
        <dbReference type="ChEBI" id="CHEBI:30616"/>
    </ligand>
</feature>
<dbReference type="GO" id="GO:0009396">
    <property type="term" value="P:folic acid-containing compound biosynthetic process"/>
    <property type="evidence" value="ECO:0007669"/>
    <property type="project" value="TreeGrafter"/>
</dbReference>
<dbReference type="OrthoDB" id="2015992at2759"/>
<dbReference type="GO" id="GO:0035999">
    <property type="term" value="P:tetrahydrofolate interconversion"/>
    <property type="evidence" value="ECO:0007669"/>
    <property type="project" value="TreeGrafter"/>
</dbReference>
<dbReference type="AlphaFoldDB" id="A0A812XJH3"/>
<dbReference type="GO" id="GO:0030272">
    <property type="term" value="F:5-formyltetrahydrofolate cyclo-ligase activity"/>
    <property type="evidence" value="ECO:0007669"/>
    <property type="project" value="UniProtKB-EC"/>
</dbReference>
<protein>
    <recommendedName>
        <fullName evidence="5 7">5-formyltetrahydrofolate cyclo-ligase</fullName>
        <ecNumber evidence="5 7">6.3.3.2</ecNumber>
    </recommendedName>
</protein>
<dbReference type="GO" id="GO:0046872">
    <property type="term" value="F:metal ion binding"/>
    <property type="evidence" value="ECO:0007669"/>
    <property type="project" value="UniProtKB-KW"/>
</dbReference>
<sequence>MTLSASASSVSAAKMALRKQVRASLKVLDDAELNRQSEAVCERLVRSSFWAASQTIGVFLAMPAGELRTGPILQHAYAGGKRVFCPRVMGDGWMEFFEVKSMEEAKALPLSKWKIPEPPETFPRAEPIDLDLLLVPAVALDLSRRRCGQGMGFYDRYVQRAKQRPEGSRPLRTIGLGLLQQRQEEVPCEPHDEQLDAVIFPDCEAFPQDSPGCRDAGACP</sequence>
<evidence type="ECO:0000313" key="8">
    <source>
        <dbReference type="EMBL" id="CAE7736843.1"/>
    </source>
</evidence>
<dbReference type="Gene3D" id="3.40.50.10420">
    <property type="entry name" value="NagB/RpiA/CoA transferase-like"/>
    <property type="match status" value="1"/>
</dbReference>
<dbReference type="Pfam" id="PF01812">
    <property type="entry name" value="5-FTHF_cyc-lig"/>
    <property type="match status" value="1"/>
</dbReference>
<proteinExistence type="inferred from homology"/>
<feature type="binding site" evidence="6">
    <location>
        <position position="60"/>
    </location>
    <ligand>
        <name>substrate</name>
    </ligand>
</feature>
<dbReference type="PANTHER" id="PTHR23407:SF1">
    <property type="entry name" value="5-FORMYLTETRAHYDROFOLATE CYCLO-LIGASE"/>
    <property type="match status" value="1"/>
</dbReference>
<dbReference type="EMBL" id="CAJNIZ010046019">
    <property type="protein sequence ID" value="CAE7736843.1"/>
    <property type="molecule type" value="Genomic_DNA"/>
</dbReference>
<comment type="cofactor">
    <cofactor evidence="7">
        <name>Mg(2+)</name>
        <dbReference type="ChEBI" id="CHEBI:18420"/>
    </cofactor>
</comment>
<comment type="catalytic activity">
    <reaction evidence="4 7">
        <text>(6S)-5-formyl-5,6,7,8-tetrahydrofolate + ATP = (6R)-5,10-methenyltetrahydrofolate + ADP + phosphate</text>
        <dbReference type="Rhea" id="RHEA:10488"/>
        <dbReference type="ChEBI" id="CHEBI:30616"/>
        <dbReference type="ChEBI" id="CHEBI:43474"/>
        <dbReference type="ChEBI" id="CHEBI:57455"/>
        <dbReference type="ChEBI" id="CHEBI:57457"/>
        <dbReference type="ChEBI" id="CHEBI:456216"/>
        <dbReference type="EC" id="6.3.3.2"/>
    </reaction>
</comment>